<dbReference type="RefSeq" id="WP_143026956.1">
    <property type="nucleotide sequence ID" value="NZ_FNOE01000015.1"/>
</dbReference>
<dbReference type="EMBL" id="FODO01000016">
    <property type="protein sequence ID" value="SEO72258.1"/>
    <property type="molecule type" value="Genomic_DNA"/>
</dbReference>
<keyword evidence="2" id="KW-1185">Reference proteome</keyword>
<dbReference type="Proteomes" id="UP000198814">
    <property type="component" value="Unassembled WGS sequence"/>
</dbReference>
<accession>A0A1H8S1N6</accession>
<gene>
    <name evidence="1" type="ORF">SAMN05216333_11639</name>
</gene>
<evidence type="ECO:0000313" key="2">
    <source>
        <dbReference type="Proteomes" id="UP000198814"/>
    </source>
</evidence>
<name>A0A1H8S1N6_9PROT</name>
<dbReference type="OrthoDB" id="1359545at2"/>
<sequence>MDRGIHPHYRIFYSLSMAFCTKSAVRSIEVLNDVFEHFANADTPDTEKDIDVQSMLDELQNVVVQGAAVARYFWPIRDSQQIHVNRAEALRKEFGITDDNPLRVCKPLRDAMEHFDERLDKYLARGVVGHIFPHYFGYDGKRNGVPLHFFRAYFIDSGVFEMLGERFEIEPLANELIRLNGLLSEKS</sequence>
<dbReference type="STRING" id="42354.SAMN05216333_11639"/>
<organism evidence="1 2">
    <name type="scientific">Nitrosomonas oligotropha</name>
    <dbReference type="NCBI Taxonomy" id="42354"/>
    <lineage>
        <taxon>Bacteria</taxon>
        <taxon>Pseudomonadati</taxon>
        <taxon>Pseudomonadota</taxon>
        <taxon>Betaproteobacteria</taxon>
        <taxon>Nitrosomonadales</taxon>
        <taxon>Nitrosomonadaceae</taxon>
        <taxon>Nitrosomonas</taxon>
    </lineage>
</organism>
<evidence type="ECO:0000313" key="1">
    <source>
        <dbReference type="EMBL" id="SEO72258.1"/>
    </source>
</evidence>
<proteinExistence type="predicted"/>
<reference evidence="2" key="1">
    <citation type="submission" date="2016-10" db="EMBL/GenBank/DDBJ databases">
        <authorList>
            <person name="Varghese N."/>
            <person name="Submissions S."/>
        </authorList>
    </citation>
    <scope>NUCLEOTIDE SEQUENCE [LARGE SCALE GENOMIC DNA]</scope>
    <source>
        <strain evidence="2">Nm76</strain>
    </source>
</reference>
<dbReference type="AlphaFoldDB" id="A0A1H8S1N6"/>
<protein>
    <submittedName>
        <fullName evidence="1">Uncharacterized protein</fullName>
    </submittedName>
</protein>